<gene>
    <name evidence="1" type="ORF">CLUMA_CG002164</name>
</gene>
<organism evidence="1 2">
    <name type="scientific">Clunio marinus</name>
    <dbReference type="NCBI Taxonomy" id="568069"/>
    <lineage>
        <taxon>Eukaryota</taxon>
        <taxon>Metazoa</taxon>
        <taxon>Ecdysozoa</taxon>
        <taxon>Arthropoda</taxon>
        <taxon>Hexapoda</taxon>
        <taxon>Insecta</taxon>
        <taxon>Pterygota</taxon>
        <taxon>Neoptera</taxon>
        <taxon>Endopterygota</taxon>
        <taxon>Diptera</taxon>
        <taxon>Nematocera</taxon>
        <taxon>Chironomoidea</taxon>
        <taxon>Chironomidae</taxon>
        <taxon>Clunio</taxon>
    </lineage>
</organism>
<name>A0A1J1HKD3_9DIPT</name>
<dbReference type="EMBL" id="CVRI01000006">
    <property type="protein sequence ID" value="CRK88387.1"/>
    <property type="molecule type" value="Genomic_DNA"/>
</dbReference>
<dbReference type="AlphaFoldDB" id="A0A1J1HKD3"/>
<accession>A0A1J1HKD3</accession>
<reference evidence="1 2" key="1">
    <citation type="submission" date="2015-04" db="EMBL/GenBank/DDBJ databases">
        <authorList>
            <person name="Syromyatnikov M.Y."/>
            <person name="Popov V.N."/>
        </authorList>
    </citation>
    <scope>NUCLEOTIDE SEQUENCE [LARGE SCALE GENOMIC DNA]</scope>
</reference>
<dbReference type="Proteomes" id="UP000183832">
    <property type="component" value="Unassembled WGS sequence"/>
</dbReference>
<protein>
    <submittedName>
        <fullName evidence="1">CLUMA_CG002164, isoform A</fullName>
    </submittedName>
</protein>
<evidence type="ECO:0000313" key="2">
    <source>
        <dbReference type="Proteomes" id="UP000183832"/>
    </source>
</evidence>
<keyword evidence="2" id="KW-1185">Reference proteome</keyword>
<evidence type="ECO:0000313" key="1">
    <source>
        <dbReference type="EMBL" id="CRK88387.1"/>
    </source>
</evidence>
<sequence>MKEKVKGIRRVNVLKKKRNIKRGDDTVGLDWSSGCDYTTDQTDRRGTTLDGVIEELKFKDFRMFCQVMLNELLNLKVKGIY</sequence>
<proteinExistence type="predicted"/>